<feature type="region of interest" description="Disordered" evidence="1">
    <location>
        <begin position="1"/>
        <end position="27"/>
    </location>
</feature>
<evidence type="ECO:0000313" key="2">
    <source>
        <dbReference type="EMBL" id="KAJ0982008.1"/>
    </source>
</evidence>
<sequence>MEPAGEEEQDGVSAHSPSQAPPSSATSLSKVELELRVLEALETYPILKLKASIGTFSADEVLQLLDKASSI</sequence>
<dbReference type="EMBL" id="JAGGNH010000002">
    <property type="protein sequence ID" value="KAJ0982008.1"/>
    <property type="molecule type" value="Genomic_DNA"/>
</dbReference>
<feature type="compositionally biased region" description="Acidic residues" evidence="1">
    <location>
        <begin position="1"/>
        <end position="10"/>
    </location>
</feature>
<protein>
    <submittedName>
        <fullName evidence="2">Uncharacterized protein</fullName>
    </submittedName>
</protein>
<evidence type="ECO:0000256" key="1">
    <source>
        <dbReference type="SAM" id="MobiDB-lite"/>
    </source>
</evidence>
<accession>A0A9D5HMI7</accession>
<organism evidence="2 3">
    <name type="scientific">Dioscorea zingiberensis</name>
    <dbReference type="NCBI Taxonomy" id="325984"/>
    <lineage>
        <taxon>Eukaryota</taxon>
        <taxon>Viridiplantae</taxon>
        <taxon>Streptophyta</taxon>
        <taxon>Embryophyta</taxon>
        <taxon>Tracheophyta</taxon>
        <taxon>Spermatophyta</taxon>
        <taxon>Magnoliopsida</taxon>
        <taxon>Liliopsida</taxon>
        <taxon>Dioscoreales</taxon>
        <taxon>Dioscoreaceae</taxon>
        <taxon>Dioscorea</taxon>
    </lineage>
</organism>
<dbReference type="Proteomes" id="UP001085076">
    <property type="component" value="Miscellaneous, Linkage group lg02"/>
</dbReference>
<reference evidence="2" key="1">
    <citation type="submission" date="2021-03" db="EMBL/GenBank/DDBJ databases">
        <authorList>
            <person name="Li Z."/>
            <person name="Yang C."/>
        </authorList>
    </citation>
    <scope>NUCLEOTIDE SEQUENCE</scope>
    <source>
        <strain evidence="2">Dzin_1.0</strain>
        <tissue evidence="2">Leaf</tissue>
    </source>
</reference>
<keyword evidence="3" id="KW-1185">Reference proteome</keyword>
<comment type="caution">
    <text evidence="2">The sequence shown here is derived from an EMBL/GenBank/DDBJ whole genome shotgun (WGS) entry which is preliminary data.</text>
</comment>
<evidence type="ECO:0000313" key="3">
    <source>
        <dbReference type="Proteomes" id="UP001085076"/>
    </source>
</evidence>
<proteinExistence type="predicted"/>
<name>A0A9D5HMI7_9LILI</name>
<feature type="compositionally biased region" description="Low complexity" evidence="1">
    <location>
        <begin position="13"/>
        <end position="27"/>
    </location>
</feature>
<reference evidence="2" key="2">
    <citation type="journal article" date="2022" name="Hortic Res">
        <title>The genome of Dioscorea zingiberensis sheds light on the biosynthesis, origin and evolution of the medicinally important diosgenin saponins.</title>
        <authorList>
            <person name="Li Y."/>
            <person name="Tan C."/>
            <person name="Li Z."/>
            <person name="Guo J."/>
            <person name="Li S."/>
            <person name="Chen X."/>
            <person name="Wang C."/>
            <person name="Dai X."/>
            <person name="Yang H."/>
            <person name="Song W."/>
            <person name="Hou L."/>
            <person name="Xu J."/>
            <person name="Tong Z."/>
            <person name="Xu A."/>
            <person name="Yuan X."/>
            <person name="Wang W."/>
            <person name="Yang Q."/>
            <person name="Chen L."/>
            <person name="Sun Z."/>
            <person name="Wang K."/>
            <person name="Pan B."/>
            <person name="Chen J."/>
            <person name="Bao Y."/>
            <person name="Liu F."/>
            <person name="Qi X."/>
            <person name="Gang D.R."/>
            <person name="Wen J."/>
            <person name="Li J."/>
        </authorList>
    </citation>
    <scope>NUCLEOTIDE SEQUENCE</scope>
    <source>
        <strain evidence="2">Dzin_1.0</strain>
    </source>
</reference>
<dbReference type="AlphaFoldDB" id="A0A9D5HMI7"/>
<gene>
    <name evidence="2" type="ORF">J5N97_010263</name>
</gene>